<evidence type="ECO:0000256" key="1">
    <source>
        <dbReference type="SAM" id="Phobius"/>
    </source>
</evidence>
<keyword evidence="1" id="KW-1133">Transmembrane helix</keyword>
<keyword evidence="1" id="KW-0812">Transmembrane</keyword>
<gene>
    <name evidence="2" type="ORF">LZ536_01020</name>
</gene>
<feature type="transmembrane region" description="Helical" evidence="1">
    <location>
        <begin position="50"/>
        <end position="70"/>
    </location>
</feature>
<reference evidence="2" key="1">
    <citation type="submission" date="2022-05" db="EMBL/GenBank/DDBJ databases">
        <authorList>
            <person name="Jo J.-H."/>
            <person name="Im W.-T."/>
        </authorList>
    </citation>
    <scope>NUCLEOTIDE SEQUENCE</scope>
    <source>
        <strain evidence="2">SE158</strain>
    </source>
</reference>
<name>A0ABT0RIQ9_9SPHN</name>
<feature type="transmembrane region" description="Helical" evidence="1">
    <location>
        <begin position="12"/>
        <end position="44"/>
    </location>
</feature>
<keyword evidence="3" id="KW-1185">Reference proteome</keyword>
<organism evidence="2 3">
    <name type="scientific">Sphingomonas alba</name>
    <dbReference type="NCBI Taxonomy" id="2908208"/>
    <lineage>
        <taxon>Bacteria</taxon>
        <taxon>Pseudomonadati</taxon>
        <taxon>Pseudomonadota</taxon>
        <taxon>Alphaproteobacteria</taxon>
        <taxon>Sphingomonadales</taxon>
        <taxon>Sphingomonadaceae</taxon>
        <taxon>Sphingomonas</taxon>
    </lineage>
</organism>
<proteinExistence type="predicted"/>
<dbReference type="Proteomes" id="UP001165363">
    <property type="component" value="Unassembled WGS sequence"/>
</dbReference>
<dbReference type="EMBL" id="JAMGBD010000001">
    <property type="protein sequence ID" value="MCL6682487.1"/>
    <property type="molecule type" value="Genomic_DNA"/>
</dbReference>
<dbReference type="RefSeq" id="WP_249846456.1">
    <property type="nucleotide sequence ID" value="NZ_JAMGBD010000001.1"/>
</dbReference>
<comment type="caution">
    <text evidence="2">The sequence shown here is derived from an EMBL/GenBank/DDBJ whole genome shotgun (WGS) entry which is preliminary data.</text>
</comment>
<evidence type="ECO:0000313" key="2">
    <source>
        <dbReference type="EMBL" id="MCL6682487.1"/>
    </source>
</evidence>
<keyword evidence="1" id="KW-0472">Membrane</keyword>
<sequence>MLNMVSGLARTLYIIVAIVTGFVALPMVVVPVWLVFLGLVAGITLPQDRYVTAGVTVIALPILGAAIANIPAIGAQLAAICGNLQLGMAGALFTAMAIRLYGLAVEGIPGLGAMMPGGKRATA</sequence>
<accession>A0ABT0RIQ9</accession>
<evidence type="ECO:0000313" key="3">
    <source>
        <dbReference type="Proteomes" id="UP001165363"/>
    </source>
</evidence>
<feature type="transmembrane region" description="Helical" evidence="1">
    <location>
        <begin position="77"/>
        <end position="101"/>
    </location>
</feature>
<protein>
    <submittedName>
        <fullName evidence="2">Uncharacterized protein</fullName>
    </submittedName>
</protein>